<evidence type="ECO:0000313" key="2">
    <source>
        <dbReference type="Proteomes" id="UP000297031"/>
    </source>
</evidence>
<reference evidence="1 2" key="1">
    <citation type="submission" date="2019-02" db="EMBL/GenBank/DDBJ databases">
        <title>Isolation and identification of novel species under the genus Muribaculum.</title>
        <authorList>
            <person name="Miyake S."/>
            <person name="Ding Y."/>
            <person name="Low A."/>
            <person name="Soh M."/>
            <person name="Seedorf H."/>
        </authorList>
    </citation>
    <scope>NUCLEOTIDE SEQUENCE [LARGE SCALE GENOMIC DNA]</scope>
    <source>
        <strain evidence="1 2">TLL-A4</strain>
    </source>
</reference>
<gene>
    <name evidence="1" type="ORF">E7746_06865</name>
</gene>
<dbReference type="KEGG" id="mgod:E7746_06865"/>
<organism evidence="1 2">
    <name type="scientific">Muribaculum gordoncarteri</name>
    <dbReference type="NCBI Taxonomy" id="2530390"/>
    <lineage>
        <taxon>Bacteria</taxon>
        <taxon>Pseudomonadati</taxon>
        <taxon>Bacteroidota</taxon>
        <taxon>Bacteroidia</taxon>
        <taxon>Bacteroidales</taxon>
        <taxon>Muribaculaceae</taxon>
        <taxon>Muribaculum</taxon>
    </lineage>
</organism>
<dbReference type="AlphaFoldDB" id="A0A4P7VIG3"/>
<keyword evidence="2" id="KW-1185">Reference proteome</keyword>
<dbReference type="EMBL" id="CP039393">
    <property type="protein sequence ID" value="QCD35633.1"/>
    <property type="molecule type" value="Genomic_DNA"/>
</dbReference>
<evidence type="ECO:0000313" key="1">
    <source>
        <dbReference type="EMBL" id="QCD35633.1"/>
    </source>
</evidence>
<name>A0A4P7VIG3_9BACT</name>
<dbReference type="RefSeq" id="WP_136410283.1">
    <property type="nucleotide sequence ID" value="NZ_CP039393.1"/>
</dbReference>
<accession>A0A4P7VIG3</accession>
<dbReference type="Proteomes" id="UP000297031">
    <property type="component" value="Chromosome"/>
</dbReference>
<protein>
    <submittedName>
        <fullName evidence="1">Uncharacterized protein</fullName>
    </submittedName>
</protein>
<proteinExistence type="predicted"/>
<dbReference type="OrthoDB" id="1073689at2"/>
<sequence length="76" mass="8260">MGPVKVIHVHLIGKRRDLYFGSIAAIFTVLTPDEVGCGYDYLRRAGLSGGGMVMTKKACIKQSTLITCPRGDSCRE</sequence>